<dbReference type="AlphaFoldDB" id="A0A1B1MEZ0"/>
<evidence type="ECO:0000256" key="10">
    <source>
        <dbReference type="ARBA" id="ARBA00043668"/>
    </source>
</evidence>
<dbReference type="KEGG" id="sls:SLINC_4859"/>
<dbReference type="EC" id="3.1.3.62" evidence="4"/>
<keyword evidence="7" id="KW-0378">Hydrolase</keyword>
<accession>A0A1B1MEZ0</accession>
<dbReference type="PATRIC" id="fig|1915.4.peg.5400"/>
<dbReference type="STRING" id="1915.SLINC_4859"/>
<evidence type="ECO:0000256" key="11">
    <source>
        <dbReference type="ARBA" id="ARBA00043671"/>
    </source>
</evidence>
<dbReference type="PANTHER" id="PTHR20963">
    <property type="entry name" value="MULTIPLE INOSITOL POLYPHOSPHATE PHOSPHATASE-RELATED"/>
    <property type="match status" value="1"/>
</dbReference>
<dbReference type="EMBL" id="CP016438">
    <property type="protein sequence ID" value="ANS67083.1"/>
    <property type="molecule type" value="Genomic_DNA"/>
</dbReference>
<evidence type="ECO:0000256" key="3">
    <source>
        <dbReference type="ARBA" id="ARBA00012976"/>
    </source>
</evidence>
<dbReference type="Gene3D" id="3.40.50.1240">
    <property type="entry name" value="Phosphoglycerate mutase-like"/>
    <property type="match status" value="1"/>
</dbReference>
<dbReference type="InterPro" id="IPR029033">
    <property type="entry name" value="His_PPase_superfam"/>
</dbReference>
<dbReference type="GO" id="GO:0034417">
    <property type="term" value="F:bisphosphoglycerate 3-phosphatase activity"/>
    <property type="evidence" value="ECO:0007669"/>
    <property type="project" value="UniProtKB-EC"/>
</dbReference>
<evidence type="ECO:0000313" key="14">
    <source>
        <dbReference type="EMBL" id="ANS67083.1"/>
    </source>
</evidence>
<name>A0A1B1MEZ0_STRLN</name>
<comment type="catalytic activity">
    <reaction evidence="10">
        <text>1D-myo-inositol 1,2,5,6-tetrakisphosphate + H2O = 1D-myo-inositol 1,2,6-trisphosphate + phosphate</text>
        <dbReference type="Rhea" id="RHEA:77119"/>
        <dbReference type="ChEBI" id="CHEBI:15377"/>
        <dbReference type="ChEBI" id="CHEBI:43474"/>
        <dbReference type="ChEBI" id="CHEBI:195535"/>
        <dbReference type="ChEBI" id="CHEBI:195537"/>
        <dbReference type="EC" id="3.1.3.62"/>
    </reaction>
    <physiologicalReaction direction="left-to-right" evidence="10">
        <dbReference type="Rhea" id="RHEA:77120"/>
    </physiologicalReaction>
</comment>
<dbReference type="RefSeq" id="WP_067437632.1">
    <property type="nucleotide sequence ID" value="NZ_CP016438.1"/>
</dbReference>
<comment type="catalytic activity">
    <reaction evidence="12">
        <text>1D-myo-inositol hexakisphosphate + H2O = 1D-myo-inositol 1,2,4,5,6-pentakisphosphate + phosphate</text>
        <dbReference type="Rhea" id="RHEA:16989"/>
        <dbReference type="ChEBI" id="CHEBI:15377"/>
        <dbReference type="ChEBI" id="CHEBI:43474"/>
        <dbReference type="ChEBI" id="CHEBI:57798"/>
        <dbReference type="ChEBI" id="CHEBI:58130"/>
        <dbReference type="EC" id="3.1.3.62"/>
    </reaction>
    <physiologicalReaction direction="left-to-right" evidence="12">
        <dbReference type="Rhea" id="RHEA:16990"/>
    </physiologicalReaction>
</comment>
<evidence type="ECO:0000256" key="2">
    <source>
        <dbReference type="ARBA" id="ARBA00008422"/>
    </source>
</evidence>
<dbReference type="GO" id="GO:0003993">
    <property type="term" value="F:acid phosphatase activity"/>
    <property type="evidence" value="ECO:0007669"/>
    <property type="project" value="TreeGrafter"/>
</dbReference>
<keyword evidence="8" id="KW-0472">Membrane</keyword>
<sequence length="452" mass="48562">MRRLTPALASATATALAALLVAGPASADVNGGARDSYGTKATYAPGQNPRTYQRPPAGFTPVFTENVSRHGSRAATDGEDADLVLALWKKADATGELTAKGRQFGPKAQALQQAMSTVGYGDLSGRGKREIQDTAVRMERRLPGLFRKIAADKEKIDVVSSGQGRAVDSANLYAGALAATDPALKPLIGPTRTDVDLLYFHKAAGGAAYRDYLANDRRLARTLKSITDRPATHRAAGDVLKKLFKGGFVDRLSDDDRVAAATAVYNLYAIAPAMSDESPGGRGWGMERFIAKRDAAWFGYLSDAEDFYEKGPGFADSDITYKMAGFLLDDLFRQVEAKRAGTGDLGAELRFTHAEEIIPLAALMGLPGSTEGATAARPYTYADNPWRGASVAPLGSNIQWDVFRKGDTYLVRMLYNEKETAFKTGCRPVSPGSTFYDLAELERCFGRTPDGA</sequence>
<keyword evidence="15" id="KW-1185">Reference proteome</keyword>
<evidence type="ECO:0000256" key="1">
    <source>
        <dbReference type="ARBA" id="ARBA00004370"/>
    </source>
</evidence>
<dbReference type="GO" id="GO:0016020">
    <property type="term" value="C:membrane"/>
    <property type="evidence" value="ECO:0007669"/>
    <property type="project" value="UniProtKB-SubCell"/>
</dbReference>
<dbReference type="PANTHER" id="PTHR20963:SF8">
    <property type="entry name" value="MULTIPLE INOSITOL POLYPHOSPHATE PHOSPHATASE 1"/>
    <property type="match status" value="1"/>
</dbReference>
<comment type="similarity">
    <text evidence="2">Belongs to the histidine acid phosphatase family. MINPP1 subfamily.</text>
</comment>
<comment type="catalytic activity">
    <reaction evidence="13">
        <text>(2R)-2,3-bisphosphoglycerate + H2O = (2R)-2-phosphoglycerate + phosphate</text>
        <dbReference type="Rhea" id="RHEA:27381"/>
        <dbReference type="ChEBI" id="CHEBI:15377"/>
        <dbReference type="ChEBI" id="CHEBI:43474"/>
        <dbReference type="ChEBI" id="CHEBI:58248"/>
        <dbReference type="ChEBI" id="CHEBI:58289"/>
        <dbReference type="EC" id="3.1.3.80"/>
    </reaction>
    <physiologicalReaction direction="left-to-right" evidence="13">
        <dbReference type="Rhea" id="RHEA:27382"/>
    </physiologicalReaction>
</comment>
<evidence type="ECO:0000256" key="8">
    <source>
        <dbReference type="ARBA" id="ARBA00023136"/>
    </source>
</evidence>
<reference evidence="14 15" key="1">
    <citation type="submission" date="2016-07" db="EMBL/GenBank/DDBJ databases">
        <title>Enhancement of antibiotic productionsby engineered nitrateutilization in actinobacteria.</title>
        <authorList>
            <person name="Meng S.C."/>
        </authorList>
    </citation>
    <scope>NUCLEOTIDE SEQUENCE [LARGE SCALE GENOMIC DNA]</scope>
    <source>
        <strain evidence="14 15">NRRL 2936</strain>
    </source>
</reference>
<dbReference type="OrthoDB" id="9770871at2"/>
<keyword evidence="6" id="KW-0732">Signal</keyword>
<evidence type="ECO:0000256" key="9">
    <source>
        <dbReference type="ARBA" id="ARBA00031642"/>
    </source>
</evidence>
<dbReference type="EC" id="3.1.3.80" evidence="3"/>
<evidence type="ECO:0000256" key="13">
    <source>
        <dbReference type="ARBA" id="ARBA00043832"/>
    </source>
</evidence>
<dbReference type="Proteomes" id="UP000092598">
    <property type="component" value="Chromosome"/>
</dbReference>
<protein>
    <recommendedName>
        <fullName evidence="5">Multiple inositol polyphosphate phosphatase 1</fullName>
        <ecNumber evidence="4">3.1.3.62</ecNumber>
        <ecNumber evidence="3">3.1.3.80</ecNumber>
    </recommendedName>
    <alternativeName>
        <fullName evidence="9">2,3-bisphosphoglycerate 3-phosphatase</fullName>
    </alternativeName>
</protein>
<proteinExistence type="inferred from homology"/>
<evidence type="ECO:0000256" key="5">
    <source>
        <dbReference type="ARBA" id="ARBA00018097"/>
    </source>
</evidence>
<evidence type="ECO:0000256" key="4">
    <source>
        <dbReference type="ARBA" id="ARBA00013040"/>
    </source>
</evidence>
<dbReference type="Pfam" id="PF00328">
    <property type="entry name" value="His_Phos_2"/>
    <property type="match status" value="1"/>
</dbReference>
<evidence type="ECO:0000256" key="12">
    <source>
        <dbReference type="ARBA" id="ARBA00043691"/>
    </source>
</evidence>
<gene>
    <name evidence="14" type="ORF">SLINC_4859</name>
</gene>
<organism evidence="14 15">
    <name type="scientific">Streptomyces lincolnensis</name>
    <dbReference type="NCBI Taxonomy" id="1915"/>
    <lineage>
        <taxon>Bacteria</taxon>
        <taxon>Bacillati</taxon>
        <taxon>Actinomycetota</taxon>
        <taxon>Actinomycetes</taxon>
        <taxon>Kitasatosporales</taxon>
        <taxon>Streptomycetaceae</taxon>
        <taxon>Streptomyces</taxon>
    </lineage>
</organism>
<evidence type="ECO:0000256" key="6">
    <source>
        <dbReference type="ARBA" id="ARBA00022729"/>
    </source>
</evidence>
<evidence type="ECO:0000256" key="7">
    <source>
        <dbReference type="ARBA" id="ARBA00022801"/>
    </source>
</evidence>
<dbReference type="SUPFAM" id="SSF53254">
    <property type="entry name" value="Phosphoglycerate mutase-like"/>
    <property type="match status" value="1"/>
</dbReference>
<evidence type="ECO:0000313" key="15">
    <source>
        <dbReference type="Proteomes" id="UP000092598"/>
    </source>
</evidence>
<comment type="catalytic activity">
    <reaction evidence="11">
        <text>1D-myo-inositol 1,2,4,5,6-pentakisphosphate + H2O = 1D-myo-inositol 1,2,5,6-tetrakisphosphate + phosphate</text>
        <dbReference type="Rhea" id="RHEA:77115"/>
        <dbReference type="ChEBI" id="CHEBI:15377"/>
        <dbReference type="ChEBI" id="CHEBI:43474"/>
        <dbReference type="ChEBI" id="CHEBI:57798"/>
        <dbReference type="ChEBI" id="CHEBI:195535"/>
        <dbReference type="EC" id="3.1.3.62"/>
    </reaction>
    <physiologicalReaction direction="left-to-right" evidence="11">
        <dbReference type="Rhea" id="RHEA:77116"/>
    </physiologicalReaction>
</comment>
<dbReference type="InterPro" id="IPR000560">
    <property type="entry name" value="His_Pase_clade-2"/>
</dbReference>
<dbReference type="GO" id="GO:0052745">
    <property type="term" value="F:inositol phosphate phosphatase activity"/>
    <property type="evidence" value="ECO:0007669"/>
    <property type="project" value="TreeGrafter"/>
</dbReference>
<comment type="subcellular location">
    <subcellularLocation>
        <location evidence="1">Membrane</location>
    </subcellularLocation>
</comment>